<name>A0A060I268_RHIET</name>
<evidence type="ECO:0000259" key="1">
    <source>
        <dbReference type="Pfam" id="PF04993"/>
    </source>
</evidence>
<dbReference type="EMBL" id="CP006986">
    <property type="protein sequence ID" value="AIC25551.1"/>
    <property type="molecule type" value="Genomic_DNA"/>
</dbReference>
<feature type="domain" description="TfoX N-terminal" evidence="1">
    <location>
        <begin position="19"/>
        <end position="100"/>
    </location>
</feature>
<accession>A0A060I268</accession>
<dbReference type="AlphaFoldDB" id="A0A060I268"/>
<dbReference type="RefSeq" id="WP_010050285.1">
    <property type="nucleotide sequence ID" value="NZ_CP006986.1"/>
</dbReference>
<organism evidence="2 3">
    <name type="scientific">Rhizobium etli bv. mimosae str. IE4771</name>
    <dbReference type="NCBI Taxonomy" id="1432050"/>
    <lineage>
        <taxon>Bacteria</taxon>
        <taxon>Pseudomonadati</taxon>
        <taxon>Pseudomonadota</taxon>
        <taxon>Alphaproteobacteria</taxon>
        <taxon>Hyphomicrobiales</taxon>
        <taxon>Rhizobiaceae</taxon>
        <taxon>Rhizobium/Agrobacterium group</taxon>
        <taxon>Rhizobium</taxon>
    </lineage>
</organism>
<dbReference type="SUPFAM" id="SSF159894">
    <property type="entry name" value="YgaC/TfoX-N like"/>
    <property type="match status" value="1"/>
</dbReference>
<gene>
    <name evidence="2" type="ORF">IE4771_CH00385</name>
</gene>
<dbReference type="InterPro" id="IPR007076">
    <property type="entry name" value="TfoX_N"/>
</dbReference>
<dbReference type="KEGG" id="rei:IE4771_CH00385"/>
<evidence type="ECO:0000313" key="3">
    <source>
        <dbReference type="Proteomes" id="UP000027180"/>
    </source>
</evidence>
<evidence type="ECO:0000313" key="2">
    <source>
        <dbReference type="EMBL" id="AIC25551.1"/>
    </source>
</evidence>
<proteinExistence type="predicted"/>
<dbReference type="HOGENOM" id="CLU_136016_4_1_5"/>
<dbReference type="OrthoDB" id="214902at2"/>
<reference evidence="2 3" key="1">
    <citation type="submission" date="2013-12" db="EMBL/GenBank/DDBJ databases">
        <title>Complete genome sequence of Rhizobium etli bv. mimosae IE4771.</title>
        <authorList>
            <person name="Bustos P."/>
            <person name="Santamaria R.I."/>
            <person name="Lozano L."/>
            <person name="Ormeno-Orrillo E."/>
            <person name="Rogel M.A."/>
            <person name="Romero D."/>
            <person name="Cevallos M.A."/>
            <person name="Martinez-Romero E."/>
            <person name="Gonzalez V."/>
        </authorList>
    </citation>
    <scope>NUCLEOTIDE SEQUENCE [LARGE SCALE GENOMIC DNA]</scope>
    <source>
        <strain evidence="2 3">IE4771</strain>
    </source>
</reference>
<dbReference type="Pfam" id="PF04993">
    <property type="entry name" value="TfoX_N"/>
    <property type="match status" value="1"/>
</dbReference>
<sequence>MTRDPGLEELLRDELGDRSGLGEKSMFGGRAFLLNGNLLCGARSDGMLIRLGKGNDGWALALPGVIQMLSGERVMQGWVRATAEVYGDDGLRRRLLDGALAYVESLPGK</sequence>
<dbReference type="Proteomes" id="UP000027180">
    <property type="component" value="Chromosome"/>
</dbReference>
<protein>
    <recommendedName>
        <fullName evidence="1">TfoX N-terminal domain-containing protein</fullName>
    </recommendedName>
</protein>